<evidence type="ECO:0000256" key="1">
    <source>
        <dbReference type="SAM" id="MobiDB-lite"/>
    </source>
</evidence>
<dbReference type="AlphaFoldDB" id="A0A1X7TCI7"/>
<name>A0A1X7TCI7_AMPQE</name>
<reference evidence="2" key="1">
    <citation type="submission" date="2017-05" db="UniProtKB">
        <authorList>
            <consortium name="EnsemblMetazoa"/>
        </authorList>
    </citation>
    <scope>IDENTIFICATION</scope>
</reference>
<organism evidence="2">
    <name type="scientific">Amphimedon queenslandica</name>
    <name type="common">Sponge</name>
    <dbReference type="NCBI Taxonomy" id="400682"/>
    <lineage>
        <taxon>Eukaryota</taxon>
        <taxon>Metazoa</taxon>
        <taxon>Porifera</taxon>
        <taxon>Demospongiae</taxon>
        <taxon>Heteroscleromorpha</taxon>
        <taxon>Haplosclerida</taxon>
        <taxon>Niphatidae</taxon>
        <taxon>Amphimedon</taxon>
    </lineage>
</organism>
<proteinExistence type="predicted"/>
<dbReference type="InParanoid" id="A0A1X7TCI7"/>
<sequence>MEDKEEKHGLLDLSPSKAERAREATEFLSSLPGPSGAGTKSTLPQRSSRQKAATSSSALSHSQSETHISISESEKHQLQNAGLGSKDITLCLDASYDEFQAEIIDAFPQLSDGGGYRSLKGTANSNLNTIVSLLS</sequence>
<protein>
    <submittedName>
        <fullName evidence="2">Uncharacterized protein</fullName>
    </submittedName>
</protein>
<feature type="region of interest" description="Disordered" evidence="1">
    <location>
        <begin position="1"/>
        <end position="79"/>
    </location>
</feature>
<evidence type="ECO:0000313" key="2">
    <source>
        <dbReference type="EnsemblMetazoa" id="Aqu2.1.12289_001"/>
    </source>
</evidence>
<accession>A0A1X7TCI7</accession>
<feature type="compositionally biased region" description="Basic and acidic residues" evidence="1">
    <location>
        <begin position="1"/>
        <end position="10"/>
    </location>
</feature>
<feature type="compositionally biased region" description="Low complexity" evidence="1">
    <location>
        <begin position="52"/>
        <end position="63"/>
    </location>
</feature>
<dbReference type="EnsemblMetazoa" id="Aqu2.1.12289_001">
    <property type="protein sequence ID" value="Aqu2.1.12289_001"/>
    <property type="gene ID" value="Aqu2.1.12289"/>
</dbReference>
<feature type="compositionally biased region" description="Polar residues" evidence="1">
    <location>
        <begin position="38"/>
        <end position="51"/>
    </location>
</feature>